<proteinExistence type="inferred from homology"/>
<dbReference type="PANTHER" id="PTHR31374">
    <property type="entry name" value="AUXIN-INDUCED PROTEIN-LIKE-RELATED"/>
    <property type="match status" value="1"/>
</dbReference>
<dbReference type="Proteomes" id="UP001159364">
    <property type="component" value="Linkage Group LG09"/>
</dbReference>
<evidence type="ECO:0000313" key="4">
    <source>
        <dbReference type="Proteomes" id="UP001159364"/>
    </source>
</evidence>
<feature type="compositionally biased region" description="Basic and acidic residues" evidence="2">
    <location>
        <begin position="1"/>
        <end position="14"/>
    </location>
</feature>
<dbReference type="EMBL" id="JAIWQS010000009">
    <property type="protein sequence ID" value="KAJ8756257.1"/>
    <property type="molecule type" value="Genomic_DNA"/>
</dbReference>
<evidence type="ECO:0000313" key="3">
    <source>
        <dbReference type="EMBL" id="KAJ8756257.1"/>
    </source>
</evidence>
<accession>A0AAV8SVG6</accession>
<protein>
    <submittedName>
        <fullName evidence="3">Uncharacterized protein</fullName>
    </submittedName>
</protein>
<organism evidence="3 4">
    <name type="scientific">Erythroxylum novogranatense</name>
    <dbReference type="NCBI Taxonomy" id="1862640"/>
    <lineage>
        <taxon>Eukaryota</taxon>
        <taxon>Viridiplantae</taxon>
        <taxon>Streptophyta</taxon>
        <taxon>Embryophyta</taxon>
        <taxon>Tracheophyta</taxon>
        <taxon>Spermatophyta</taxon>
        <taxon>Magnoliopsida</taxon>
        <taxon>eudicotyledons</taxon>
        <taxon>Gunneridae</taxon>
        <taxon>Pentapetalae</taxon>
        <taxon>rosids</taxon>
        <taxon>fabids</taxon>
        <taxon>Malpighiales</taxon>
        <taxon>Erythroxylaceae</taxon>
        <taxon>Erythroxylum</taxon>
    </lineage>
</organism>
<comment type="similarity">
    <text evidence="1">Belongs to the ARG7 family.</text>
</comment>
<dbReference type="AlphaFoldDB" id="A0AAV8SVG6"/>
<feature type="compositionally biased region" description="Low complexity" evidence="2">
    <location>
        <begin position="17"/>
        <end position="46"/>
    </location>
</feature>
<name>A0AAV8SVG6_9ROSI</name>
<evidence type="ECO:0000256" key="2">
    <source>
        <dbReference type="SAM" id="MobiDB-lite"/>
    </source>
</evidence>
<sequence length="120" mass="13370">MDVKKSNKITDIKKLANTQKSSNKNTTTATSPTSTTNSSNDNNSGSKRMKFIKRTLYLIDVSSASCPTGSLAICVGKELKRYVNPTEYLRHQASGLLLREAEEEFGFKQEEVLKIPCFFV</sequence>
<dbReference type="GO" id="GO:0009733">
    <property type="term" value="P:response to auxin"/>
    <property type="evidence" value="ECO:0007669"/>
    <property type="project" value="InterPro"/>
</dbReference>
<gene>
    <name evidence="3" type="ORF">K2173_025069</name>
</gene>
<dbReference type="InterPro" id="IPR003676">
    <property type="entry name" value="SAUR_fam"/>
</dbReference>
<comment type="caution">
    <text evidence="3">The sequence shown here is derived from an EMBL/GenBank/DDBJ whole genome shotgun (WGS) entry which is preliminary data.</text>
</comment>
<keyword evidence="4" id="KW-1185">Reference proteome</keyword>
<dbReference type="Pfam" id="PF02519">
    <property type="entry name" value="Auxin_inducible"/>
    <property type="match status" value="1"/>
</dbReference>
<evidence type="ECO:0000256" key="1">
    <source>
        <dbReference type="ARBA" id="ARBA00006974"/>
    </source>
</evidence>
<reference evidence="3 4" key="1">
    <citation type="submission" date="2021-09" db="EMBL/GenBank/DDBJ databases">
        <title>Genomic insights and catalytic innovation underlie evolution of tropane alkaloids biosynthesis.</title>
        <authorList>
            <person name="Wang Y.-J."/>
            <person name="Tian T."/>
            <person name="Huang J.-P."/>
            <person name="Huang S.-X."/>
        </authorList>
    </citation>
    <scope>NUCLEOTIDE SEQUENCE [LARGE SCALE GENOMIC DNA]</scope>
    <source>
        <strain evidence="3">KIB-2018</strain>
        <tissue evidence="3">Leaf</tissue>
    </source>
</reference>
<feature type="region of interest" description="Disordered" evidence="2">
    <location>
        <begin position="1"/>
        <end position="46"/>
    </location>
</feature>
<dbReference type="PANTHER" id="PTHR31374:SF6">
    <property type="entry name" value="OS04G0608300 PROTEIN"/>
    <property type="match status" value="1"/>
</dbReference>